<name>X0VJR0_9ZZZZ</name>
<evidence type="ECO:0000313" key="4">
    <source>
        <dbReference type="EMBL" id="GAG18499.1"/>
    </source>
</evidence>
<accession>X0VJR0</accession>
<evidence type="ECO:0000256" key="2">
    <source>
        <dbReference type="ARBA" id="ARBA00023315"/>
    </source>
</evidence>
<protein>
    <recommendedName>
        <fullName evidence="3">N-acetyltransferase domain-containing protein</fullName>
    </recommendedName>
</protein>
<dbReference type="Pfam" id="PF00583">
    <property type="entry name" value="Acetyltransf_1"/>
    <property type="match status" value="1"/>
</dbReference>
<dbReference type="CDD" id="cd04301">
    <property type="entry name" value="NAT_SF"/>
    <property type="match status" value="1"/>
</dbReference>
<sequence length="150" mass="17290">EGPARTEESISAIISDENADLFVTETNNQIIGFVHVLTRQAPPVPIMVSRRYAVLENLAIREGYRRLGVGTSLLKRAHQWALSRKVSQIESNVWEFNEEAITFYRKHGYTTTRRWISRRLPQLIPITPVQRTALRMPQGPWLPNHPHNPD</sequence>
<gene>
    <name evidence="4" type="ORF">S01H1_47049</name>
</gene>
<proteinExistence type="predicted"/>
<dbReference type="PANTHER" id="PTHR42919:SF8">
    <property type="entry name" value="N-ALPHA-ACETYLTRANSFERASE 50"/>
    <property type="match status" value="1"/>
</dbReference>
<keyword evidence="1" id="KW-0808">Transferase</keyword>
<dbReference type="InterPro" id="IPR016181">
    <property type="entry name" value="Acyl_CoA_acyltransferase"/>
</dbReference>
<evidence type="ECO:0000259" key="3">
    <source>
        <dbReference type="PROSITE" id="PS51186"/>
    </source>
</evidence>
<dbReference type="InterPro" id="IPR000182">
    <property type="entry name" value="GNAT_dom"/>
</dbReference>
<comment type="caution">
    <text evidence="4">The sequence shown here is derived from an EMBL/GenBank/DDBJ whole genome shotgun (WGS) entry which is preliminary data.</text>
</comment>
<dbReference type="SUPFAM" id="SSF55729">
    <property type="entry name" value="Acyl-CoA N-acyltransferases (Nat)"/>
    <property type="match status" value="1"/>
</dbReference>
<keyword evidence="2" id="KW-0012">Acyltransferase</keyword>
<feature type="domain" description="N-acetyltransferase" evidence="3">
    <location>
        <begin position="1"/>
        <end position="130"/>
    </location>
</feature>
<dbReference type="EMBL" id="BARS01030153">
    <property type="protein sequence ID" value="GAG18499.1"/>
    <property type="molecule type" value="Genomic_DNA"/>
</dbReference>
<dbReference type="AlphaFoldDB" id="X0VJR0"/>
<dbReference type="GO" id="GO:0016747">
    <property type="term" value="F:acyltransferase activity, transferring groups other than amino-acyl groups"/>
    <property type="evidence" value="ECO:0007669"/>
    <property type="project" value="InterPro"/>
</dbReference>
<organism evidence="4">
    <name type="scientific">marine sediment metagenome</name>
    <dbReference type="NCBI Taxonomy" id="412755"/>
    <lineage>
        <taxon>unclassified sequences</taxon>
        <taxon>metagenomes</taxon>
        <taxon>ecological metagenomes</taxon>
    </lineage>
</organism>
<feature type="non-terminal residue" evidence="4">
    <location>
        <position position="1"/>
    </location>
</feature>
<evidence type="ECO:0000256" key="1">
    <source>
        <dbReference type="ARBA" id="ARBA00022679"/>
    </source>
</evidence>
<dbReference type="PROSITE" id="PS51186">
    <property type="entry name" value="GNAT"/>
    <property type="match status" value="1"/>
</dbReference>
<dbReference type="InterPro" id="IPR051556">
    <property type="entry name" value="N-term/lysine_N-AcTrnsfr"/>
</dbReference>
<dbReference type="Gene3D" id="3.40.630.30">
    <property type="match status" value="1"/>
</dbReference>
<dbReference type="PANTHER" id="PTHR42919">
    <property type="entry name" value="N-ALPHA-ACETYLTRANSFERASE"/>
    <property type="match status" value="1"/>
</dbReference>
<reference evidence="4" key="1">
    <citation type="journal article" date="2014" name="Front. Microbiol.">
        <title>High frequency of phylogenetically diverse reductive dehalogenase-homologous genes in deep subseafloor sedimentary metagenomes.</title>
        <authorList>
            <person name="Kawai M."/>
            <person name="Futagami T."/>
            <person name="Toyoda A."/>
            <person name="Takaki Y."/>
            <person name="Nishi S."/>
            <person name="Hori S."/>
            <person name="Arai W."/>
            <person name="Tsubouchi T."/>
            <person name="Morono Y."/>
            <person name="Uchiyama I."/>
            <person name="Ito T."/>
            <person name="Fujiyama A."/>
            <person name="Inagaki F."/>
            <person name="Takami H."/>
        </authorList>
    </citation>
    <scope>NUCLEOTIDE SEQUENCE</scope>
    <source>
        <strain evidence="4">Expedition CK06-06</strain>
    </source>
</reference>